<feature type="signal peptide" evidence="1">
    <location>
        <begin position="1"/>
        <end position="19"/>
    </location>
</feature>
<protein>
    <submittedName>
        <fullName evidence="2">Cell surface protein</fullName>
    </submittedName>
</protein>
<gene>
    <name evidence="2" type="ORF">Q5M86_00330</name>
</gene>
<proteinExistence type="predicted"/>
<evidence type="ECO:0000313" key="3">
    <source>
        <dbReference type="Proteomes" id="UP001175147"/>
    </source>
</evidence>
<sequence length="362" mass="39982">MKKVLFTVIAVLSISNALVFGMYGNNNDWIDFLTDGNQFRARMDQLGFTLGNDTIKGTFGFRANTGYLGSILTSSDNNFNLDATVSAGIGYTSELIGIGIGYNYTMPVIDENLNSYKNFGIHTPILAVNALNNNLRIVVPVQIAITDSLYNANNYKYTGISLDPQIRYYSDSDIFKQFRLILKYGINQTKDTSSTYTASSFGFDFRLYFGAVVGNVSLTPFIKVTYDTSLGAKGKTLGSYEVYSDSVIIPMNTGADLLERETYQLSILPTLGLEASSDIVSLYMEPGLGYSIIDDGLKGSGITHALAWSAYTELYITPVEDLEWYFEMDVNGDYAPDGNSIPVYFETTTGITWYLPSFGNEQ</sequence>
<reference evidence="2" key="1">
    <citation type="submission" date="2023-07" db="EMBL/GenBank/DDBJ databases">
        <title>Mucosal microbiota of week-old chicken and adult hens.</title>
        <authorList>
            <person name="Volf J."/>
            <person name="Karasova D."/>
            <person name="Crhanova M."/>
            <person name="Faldynova M."/>
            <person name="Prikrylova H."/>
            <person name="Zeman M."/>
            <person name="Babak V."/>
            <person name="Rajova J."/>
            <person name="Rychlik I."/>
        </authorList>
    </citation>
    <scope>NUCLEOTIDE SEQUENCE</scope>
    <source>
        <strain evidence="2">ET902</strain>
    </source>
</reference>
<evidence type="ECO:0000256" key="1">
    <source>
        <dbReference type="SAM" id="SignalP"/>
    </source>
</evidence>
<dbReference type="Pfam" id="PF05540">
    <property type="entry name" value="Serpulina_VSP"/>
    <property type="match status" value="1"/>
</dbReference>
<feature type="chain" id="PRO_5046627657" evidence="1">
    <location>
        <begin position="20"/>
        <end position="362"/>
    </location>
</feature>
<dbReference type="EMBL" id="JAUPBM010000001">
    <property type="protein sequence ID" value="MDO7019212.1"/>
    <property type="molecule type" value="Genomic_DNA"/>
</dbReference>
<name>A0ABT8YV96_9SPIR</name>
<dbReference type="InterPro" id="IPR008838">
    <property type="entry name" value="Variable_surface_protein_TREHY"/>
</dbReference>
<keyword evidence="1" id="KW-0732">Signal</keyword>
<comment type="caution">
    <text evidence="2">The sequence shown here is derived from an EMBL/GenBank/DDBJ whole genome shotgun (WGS) entry which is preliminary data.</text>
</comment>
<keyword evidence="3" id="KW-1185">Reference proteome</keyword>
<organism evidence="2 3">
    <name type="scientific">Brachyspira innocens</name>
    <dbReference type="NCBI Taxonomy" id="13264"/>
    <lineage>
        <taxon>Bacteria</taxon>
        <taxon>Pseudomonadati</taxon>
        <taxon>Spirochaetota</taxon>
        <taxon>Spirochaetia</taxon>
        <taxon>Brachyspirales</taxon>
        <taxon>Brachyspiraceae</taxon>
        <taxon>Brachyspira</taxon>
    </lineage>
</organism>
<accession>A0ABT8YV96</accession>
<dbReference type="RefSeq" id="WP_304385228.1">
    <property type="nucleotide sequence ID" value="NZ_JAUPBL010000037.1"/>
</dbReference>
<dbReference type="Proteomes" id="UP001175147">
    <property type="component" value="Unassembled WGS sequence"/>
</dbReference>
<evidence type="ECO:0000313" key="2">
    <source>
        <dbReference type="EMBL" id="MDO7019212.1"/>
    </source>
</evidence>